<dbReference type="AlphaFoldDB" id="A0AAN9RST8"/>
<evidence type="ECO:0000313" key="2">
    <source>
        <dbReference type="Proteomes" id="UP001374584"/>
    </source>
</evidence>
<comment type="caution">
    <text evidence="1">The sequence shown here is derived from an EMBL/GenBank/DDBJ whole genome shotgun (WGS) entry which is preliminary data.</text>
</comment>
<dbReference type="EMBL" id="JAYMYR010000001">
    <property type="protein sequence ID" value="KAK7382536.1"/>
    <property type="molecule type" value="Genomic_DNA"/>
</dbReference>
<name>A0AAN9RST8_PHACN</name>
<proteinExistence type="predicted"/>
<reference evidence="1 2" key="1">
    <citation type="submission" date="2024-01" db="EMBL/GenBank/DDBJ databases">
        <title>The genomes of 5 underutilized Papilionoideae crops provide insights into root nodulation and disease resistanc.</title>
        <authorList>
            <person name="Jiang F."/>
        </authorList>
    </citation>
    <scope>NUCLEOTIDE SEQUENCE [LARGE SCALE GENOMIC DNA]</scope>
    <source>
        <strain evidence="1">JINMINGXINNONG_FW02</strain>
        <tissue evidence="1">Leaves</tissue>
    </source>
</reference>
<organism evidence="1 2">
    <name type="scientific">Phaseolus coccineus</name>
    <name type="common">Scarlet runner bean</name>
    <name type="synonym">Phaseolus multiflorus</name>
    <dbReference type="NCBI Taxonomy" id="3886"/>
    <lineage>
        <taxon>Eukaryota</taxon>
        <taxon>Viridiplantae</taxon>
        <taxon>Streptophyta</taxon>
        <taxon>Embryophyta</taxon>
        <taxon>Tracheophyta</taxon>
        <taxon>Spermatophyta</taxon>
        <taxon>Magnoliopsida</taxon>
        <taxon>eudicotyledons</taxon>
        <taxon>Gunneridae</taxon>
        <taxon>Pentapetalae</taxon>
        <taxon>rosids</taxon>
        <taxon>fabids</taxon>
        <taxon>Fabales</taxon>
        <taxon>Fabaceae</taxon>
        <taxon>Papilionoideae</taxon>
        <taxon>50 kb inversion clade</taxon>
        <taxon>NPAAA clade</taxon>
        <taxon>indigoferoid/millettioid clade</taxon>
        <taxon>Phaseoleae</taxon>
        <taxon>Phaseolus</taxon>
    </lineage>
</organism>
<evidence type="ECO:0000313" key="1">
    <source>
        <dbReference type="EMBL" id="KAK7382536.1"/>
    </source>
</evidence>
<gene>
    <name evidence="1" type="ORF">VNO80_01409</name>
</gene>
<accession>A0AAN9RST8</accession>
<keyword evidence="2" id="KW-1185">Reference proteome</keyword>
<sequence length="116" mass="12825">MSPQSTMSVPSLSLTAVPHRTVPSRSTGRVVRLFAETSSSSSLGGLCPDLGRWHNPEKGNPKFARGSTWAEACMWQSAITSRAPLLQRSHQSTVRLKGVTTYFRVNGNRVNRREQK</sequence>
<protein>
    <submittedName>
        <fullName evidence="1">Uncharacterized protein</fullName>
    </submittedName>
</protein>
<dbReference type="Proteomes" id="UP001374584">
    <property type="component" value="Unassembled WGS sequence"/>
</dbReference>